<dbReference type="Proteomes" id="UP000580891">
    <property type="component" value="Unassembled WGS sequence"/>
</dbReference>
<protein>
    <submittedName>
        <fullName evidence="3">Transglutaminase-like putative cysteine protease</fullName>
    </submittedName>
</protein>
<gene>
    <name evidence="3" type="ORF">HNQ85_003518</name>
</gene>
<keyword evidence="1" id="KW-1133">Transmembrane helix</keyword>
<proteinExistence type="predicted"/>
<dbReference type="InterPro" id="IPR038765">
    <property type="entry name" value="Papain-like_cys_pep_sf"/>
</dbReference>
<feature type="transmembrane region" description="Helical" evidence="1">
    <location>
        <begin position="140"/>
        <end position="157"/>
    </location>
</feature>
<dbReference type="PANTHER" id="PTHR42736:SF1">
    <property type="entry name" value="PROTEIN-GLUTAMINE GAMMA-GLUTAMYLTRANSFERASE"/>
    <property type="match status" value="1"/>
</dbReference>
<evidence type="ECO:0000256" key="1">
    <source>
        <dbReference type="SAM" id="Phobius"/>
    </source>
</evidence>
<dbReference type="Pfam" id="PF13559">
    <property type="entry name" value="DUF4129"/>
    <property type="match status" value="1"/>
</dbReference>
<dbReference type="InterPro" id="IPR002931">
    <property type="entry name" value="Transglutaminase-like"/>
</dbReference>
<dbReference type="Pfam" id="PF01841">
    <property type="entry name" value="Transglut_core"/>
    <property type="match status" value="1"/>
</dbReference>
<feature type="domain" description="Transglutaminase-like" evidence="2">
    <location>
        <begin position="469"/>
        <end position="544"/>
    </location>
</feature>
<keyword evidence="3" id="KW-0645">Protease</keyword>
<dbReference type="InterPro" id="IPR025403">
    <property type="entry name" value="TgpA-like_C"/>
</dbReference>
<feature type="transmembrane region" description="Helical" evidence="1">
    <location>
        <begin position="598"/>
        <end position="622"/>
    </location>
</feature>
<feature type="transmembrane region" description="Helical" evidence="1">
    <location>
        <begin position="62"/>
        <end position="78"/>
    </location>
</feature>
<evidence type="ECO:0000313" key="3">
    <source>
        <dbReference type="EMBL" id="MBA2873180.1"/>
    </source>
</evidence>
<keyword evidence="1" id="KW-0812">Transmembrane</keyword>
<dbReference type="SUPFAM" id="SSF54001">
    <property type="entry name" value="Cysteine proteinases"/>
    <property type="match status" value="1"/>
</dbReference>
<dbReference type="RefSeq" id="WP_181538905.1">
    <property type="nucleotide sequence ID" value="NZ_JACDUU010000015.1"/>
</dbReference>
<organism evidence="3 4">
    <name type="scientific">[Anoxybacillus] calidus</name>
    <dbReference type="NCBI Taxonomy" id="575178"/>
    <lineage>
        <taxon>Bacteria</taxon>
        <taxon>Bacillati</taxon>
        <taxon>Bacillota</taxon>
        <taxon>Bacilli</taxon>
        <taxon>Bacillales</taxon>
        <taxon>Anoxybacillaceae</taxon>
        <taxon>Paranoxybacillus</taxon>
    </lineage>
</organism>
<feature type="transmembrane region" description="Helical" evidence="1">
    <location>
        <begin position="164"/>
        <end position="181"/>
    </location>
</feature>
<feature type="transmembrane region" description="Helical" evidence="1">
    <location>
        <begin position="337"/>
        <end position="358"/>
    </location>
</feature>
<reference evidence="3 4" key="1">
    <citation type="submission" date="2020-07" db="EMBL/GenBank/DDBJ databases">
        <title>Genomic Encyclopedia of Type Strains, Phase IV (KMG-IV): sequencing the most valuable type-strain genomes for metagenomic binning, comparative biology and taxonomic classification.</title>
        <authorList>
            <person name="Goeker M."/>
        </authorList>
    </citation>
    <scope>NUCLEOTIDE SEQUENCE [LARGE SCALE GENOMIC DNA]</scope>
    <source>
        <strain evidence="3 4">DSM 25220</strain>
    </source>
</reference>
<sequence length="723" mass="84435">MNGTQRTIKVFFLNLLAFWLLWEWLVPLKTVSDTGNIYVFTVFVAGCLGLSFLGVRFWLGALIKSIYIFYMLNMLFFQKPFFSLNWVVDLTNTVVHNFYFLMNLQFAEMMDSFRSLLFFLLLWVSVYLLRYWLFVEKRLFLFYAMTVGYVAVLDTFTAYQGKGAIMRLVVGGFLLLSWLHYERLVEKEKLLSANRTWWKPFIFFASVSLLIGYTAPKLQPQWPDPVPFIKSYTGGGEEEEEGKEPVVKKIGYGTNDSRLGGPFVADDTVVFYAEAKKRHYWRVETKDIYTGKGWEASESVEIRTFERENDVLKWFEESVDNETLTAKVIFKRPYSHLVYPIGLTALIAFGGVVFRLHAANEKIYATDRESHVVRLGEYEMTYEYPSFSVEKLRQVPVVQDSELLQRYTQLPSDLPERVKELAQQITKGKGNQYDKVKAIEQYFSFNGYFYETKEVAVPSEQEDYVDQFLFETKKGYCDNFSTSMTVLLRSVGIPARWVKGYTSGQLVNSEENGMNVYEITNNNAHSWVEVYFQGIGWVPFEPTKGFTNPYRFTEQSLQAAPTPMPQNVQPEQQRKLFNEEKKRVSTPSTGLLQSIKTFFASLSLKNMVLFLGSLAASVYVLYKARRKWWPFLTILSFKIFRSEQTFIKAYLSLLKHLDDYGLKRRKAQSLRDYAAYVDEWFASDEMSRLTLLYEKAIYRKTPIEKEWDKVKELWENLIKKTVS</sequence>
<dbReference type="EMBL" id="JACDUU010000015">
    <property type="protein sequence ID" value="MBA2873180.1"/>
    <property type="molecule type" value="Genomic_DNA"/>
</dbReference>
<dbReference type="GO" id="GO:0008233">
    <property type="term" value="F:peptidase activity"/>
    <property type="evidence" value="ECO:0007669"/>
    <property type="project" value="UniProtKB-KW"/>
</dbReference>
<name>A0A7V9Z3D0_9BACL</name>
<evidence type="ECO:0000259" key="2">
    <source>
        <dbReference type="SMART" id="SM00460"/>
    </source>
</evidence>
<keyword evidence="1" id="KW-0472">Membrane</keyword>
<feature type="transmembrane region" description="Helical" evidence="1">
    <location>
        <begin position="7"/>
        <end position="25"/>
    </location>
</feature>
<dbReference type="InterPro" id="IPR052901">
    <property type="entry name" value="Bact_TGase-like"/>
</dbReference>
<comment type="caution">
    <text evidence="3">The sequence shown here is derived from an EMBL/GenBank/DDBJ whole genome shotgun (WGS) entry which is preliminary data.</text>
</comment>
<feature type="transmembrane region" description="Helical" evidence="1">
    <location>
        <begin position="116"/>
        <end position="134"/>
    </location>
</feature>
<evidence type="ECO:0000313" key="4">
    <source>
        <dbReference type="Proteomes" id="UP000580891"/>
    </source>
</evidence>
<keyword evidence="3" id="KW-0378">Hydrolase</keyword>
<dbReference type="PANTHER" id="PTHR42736">
    <property type="entry name" value="PROTEIN-GLUTAMINE GAMMA-GLUTAMYLTRANSFERASE"/>
    <property type="match status" value="1"/>
</dbReference>
<dbReference type="AlphaFoldDB" id="A0A7V9Z3D0"/>
<dbReference type="SMART" id="SM00460">
    <property type="entry name" value="TGc"/>
    <property type="match status" value="1"/>
</dbReference>
<keyword evidence="4" id="KW-1185">Reference proteome</keyword>
<feature type="transmembrane region" description="Helical" evidence="1">
    <location>
        <begin position="37"/>
        <end position="55"/>
    </location>
</feature>
<dbReference type="Gene3D" id="3.10.620.30">
    <property type="match status" value="1"/>
</dbReference>
<accession>A0A7V9Z3D0</accession>
<dbReference type="GO" id="GO:0006508">
    <property type="term" value="P:proteolysis"/>
    <property type="evidence" value="ECO:0007669"/>
    <property type="project" value="UniProtKB-KW"/>
</dbReference>